<dbReference type="Gene3D" id="2.120.10.30">
    <property type="entry name" value="TolB, C-terminal domain"/>
    <property type="match status" value="2"/>
</dbReference>
<dbReference type="SUPFAM" id="SSF82171">
    <property type="entry name" value="DPP6 N-terminal domain-like"/>
    <property type="match status" value="1"/>
</dbReference>
<protein>
    <submittedName>
        <fullName evidence="2">PD40 domain-containing protein</fullName>
    </submittedName>
</protein>
<dbReference type="KEGG" id="ssau:H8M03_09585"/>
<dbReference type="EMBL" id="CP060697">
    <property type="protein sequence ID" value="QNM82265.1"/>
    <property type="molecule type" value="Genomic_DNA"/>
</dbReference>
<organism evidence="2 3">
    <name type="scientific">Sphingomonas sabuli</name>
    <dbReference type="NCBI Taxonomy" id="2764186"/>
    <lineage>
        <taxon>Bacteria</taxon>
        <taxon>Pseudomonadati</taxon>
        <taxon>Pseudomonadota</taxon>
        <taxon>Alphaproteobacteria</taxon>
        <taxon>Sphingomonadales</taxon>
        <taxon>Sphingomonadaceae</taxon>
        <taxon>Sphingomonas</taxon>
    </lineage>
</organism>
<dbReference type="Proteomes" id="UP000515861">
    <property type="component" value="Chromosome"/>
</dbReference>
<evidence type="ECO:0000256" key="1">
    <source>
        <dbReference type="SAM" id="SignalP"/>
    </source>
</evidence>
<accession>A0A7G9L0W6</accession>
<evidence type="ECO:0000313" key="3">
    <source>
        <dbReference type="Proteomes" id="UP000515861"/>
    </source>
</evidence>
<dbReference type="InterPro" id="IPR011659">
    <property type="entry name" value="WD40"/>
</dbReference>
<keyword evidence="1" id="KW-0732">Signal</keyword>
<gene>
    <name evidence="2" type="ORF">H8M03_09585</name>
</gene>
<keyword evidence="3" id="KW-1185">Reference proteome</keyword>
<dbReference type="Pfam" id="PF07676">
    <property type="entry name" value="PD40"/>
    <property type="match status" value="4"/>
</dbReference>
<feature type="chain" id="PRO_5028897290" evidence="1">
    <location>
        <begin position="21"/>
        <end position="290"/>
    </location>
</feature>
<dbReference type="AlphaFoldDB" id="A0A7G9L0W6"/>
<proteinExistence type="predicted"/>
<reference evidence="2 3" key="1">
    <citation type="submission" date="2020-08" db="EMBL/GenBank/DDBJ databases">
        <title>Sphingomonas sp. sand1-3 16S ribosomal RNA gene Genome sequencing and assembly.</title>
        <authorList>
            <person name="Kang M."/>
        </authorList>
    </citation>
    <scope>NUCLEOTIDE SEQUENCE [LARGE SCALE GENOMIC DNA]</scope>
    <source>
        <strain evidence="3">sand1-3</strain>
    </source>
</reference>
<dbReference type="RefSeq" id="WP_187479220.1">
    <property type="nucleotide sequence ID" value="NZ_CP060697.1"/>
</dbReference>
<name>A0A7G9L0W6_9SPHN</name>
<dbReference type="InterPro" id="IPR011042">
    <property type="entry name" value="6-blade_b-propeller_TolB-like"/>
</dbReference>
<evidence type="ECO:0000313" key="2">
    <source>
        <dbReference type="EMBL" id="QNM82265.1"/>
    </source>
</evidence>
<sequence>MSLAWLSLALLGAASPSWLADAPREPEKFLPSIVARPDTEESMLTLSSAGDIYWGVSRKWFPMSRVSEIWTARQVGGEWKSERAAFSAGYSDVDSFVTGDGKTVFFVSMRPAPAPRQDFDLYVVDRTDAGFGKARNLGPGVNSPQDDLFPSVADDGTLYYGSFKSGVPHIYRARRLPNGDYGPAESVGEPVNLPNLWSFNPFISPDGKTLVFTAFNRPGGMGKGDIWVATMQPDGTFGDVRNLGSKINTADDEFHPTLSPDRSAFFFIRRGSDAAANADIYWMSAKGLLP</sequence>
<feature type="signal peptide" evidence="1">
    <location>
        <begin position="1"/>
        <end position="20"/>
    </location>
</feature>